<name>A0A183FBJ1_HELPZ</name>
<feature type="domain" description="ATP-dependent helicase C-terminal" evidence="1">
    <location>
        <begin position="1"/>
        <end position="77"/>
    </location>
</feature>
<dbReference type="InterPro" id="IPR027417">
    <property type="entry name" value="P-loop_NTPase"/>
</dbReference>
<dbReference type="Gene3D" id="3.40.50.300">
    <property type="entry name" value="P-loop containing nucleotide triphosphate hydrolases"/>
    <property type="match status" value="1"/>
</dbReference>
<evidence type="ECO:0000313" key="2">
    <source>
        <dbReference type="EMBL" id="VDO36618.1"/>
    </source>
</evidence>
<dbReference type="OrthoDB" id="267079at2759"/>
<proteinExistence type="predicted"/>
<organism evidence="3 4">
    <name type="scientific">Heligmosomoides polygyrus</name>
    <name type="common">Parasitic roundworm</name>
    <dbReference type="NCBI Taxonomy" id="6339"/>
    <lineage>
        <taxon>Eukaryota</taxon>
        <taxon>Metazoa</taxon>
        <taxon>Ecdysozoa</taxon>
        <taxon>Nematoda</taxon>
        <taxon>Chromadorea</taxon>
        <taxon>Rhabditida</taxon>
        <taxon>Rhabditina</taxon>
        <taxon>Rhabditomorpha</taxon>
        <taxon>Strongyloidea</taxon>
        <taxon>Heligmosomidae</taxon>
        <taxon>Heligmosomoides</taxon>
    </lineage>
</organism>
<sequence>MRKRIFVEPRLASADTWSQFASAARVGDGAMLFAVAGGKLSEGINFSDELGRAVFMVGLPYPNKNSVELREKMKVSSCI</sequence>
<dbReference type="WBParaSite" id="HPBE_0000353301-mRNA-1">
    <property type="protein sequence ID" value="HPBE_0000353301-mRNA-1"/>
    <property type="gene ID" value="HPBE_0000353301"/>
</dbReference>
<reference evidence="2 3" key="1">
    <citation type="submission" date="2018-11" db="EMBL/GenBank/DDBJ databases">
        <authorList>
            <consortium name="Pathogen Informatics"/>
        </authorList>
    </citation>
    <scope>NUCLEOTIDE SEQUENCE [LARGE SCALE GENOMIC DNA]</scope>
</reference>
<reference evidence="4" key="2">
    <citation type="submission" date="2019-09" db="UniProtKB">
        <authorList>
            <consortium name="WormBaseParasite"/>
        </authorList>
    </citation>
    <scope>IDENTIFICATION</scope>
</reference>
<dbReference type="GO" id="GO:0005634">
    <property type="term" value="C:nucleus"/>
    <property type="evidence" value="ECO:0007669"/>
    <property type="project" value="TreeGrafter"/>
</dbReference>
<accession>A0A3P7Y4P4</accession>
<dbReference type="InterPro" id="IPR045028">
    <property type="entry name" value="DinG/Rad3-like"/>
</dbReference>
<dbReference type="InterPro" id="IPR006555">
    <property type="entry name" value="ATP-dep_Helicase_C"/>
</dbReference>
<evidence type="ECO:0000313" key="4">
    <source>
        <dbReference type="WBParaSite" id="HPBE_0000353301-mRNA-1"/>
    </source>
</evidence>
<keyword evidence="3" id="KW-1185">Reference proteome</keyword>
<evidence type="ECO:0000313" key="3">
    <source>
        <dbReference type="Proteomes" id="UP000050761"/>
    </source>
</evidence>
<protein>
    <submittedName>
        <fullName evidence="4">HELICc2 domain-containing protein</fullName>
    </submittedName>
</protein>
<dbReference type="EMBL" id="UZAH01010106">
    <property type="protein sequence ID" value="VDO36618.1"/>
    <property type="molecule type" value="Genomic_DNA"/>
</dbReference>
<dbReference type="GO" id="GO:0005524">
    <property type="term" value="F:ATP binding"/>
    <property type="evidence" value="ECO:0007669"/>
    <property type="project" value="InterPro"/>
</dbReference>
<dbReference type="GO" id="GO:0016818">
    <property type="term" value="F:hydrolase activity, acting on acid anhydrides, in phosphorus-containing anhydrides"/>
    <property type="evidence" value="ECO:0007669"/>
    <property type="project" value="InterPro"/>
</dbReference>
<dbReference type="AlphaFoldDB" id="A0A183FBJ1"/>
<dbReference type="SMART" id="SM00491">
    <property type="entry name" value="HELICc2"/>
    <property type="match status" value="1"/>
</dbReference>
<dbReference type="PANTHER" id="PTHR11472">
    <property type="entry name" value="DNA REPAIR DEAD HELICASE RAD3/XP-D SUBFAMILY MEMBER"/>
    <property type="match status" value="1"/>
</dbReference>
<dbReference type="Proteomes" id="UP000050761">
    <property type="component" value="Unassembled WGS sequence"/>
</dbReference>
<dbReference type="GO" id="GO:0034085">
    <property type="term" value="P:establishment of sister chromatid cohesion"/>
    <property type="evidence" value="ECO:0007669"/>
    <property type="project" value="TreeGrafter"/>
</dbReference>
<evidence type="ECO:0000259" key="1">
    <source>
        <dbReference type="SMART" id="SM00491"/>
    </source>
</evidence>
<gene>
    <name evidence="2" type="ORF">HPBE_LOCUS3534</name>
</gene>
<dbReference type="GO" id="GO:0006139">
    <property type="term" value="P:nucleobase-containing compound metabolic process"/>
    <property type="evidence" value="ECO:0007669"/>
    <property type="project" value="InterPro"/>
</dbReference>
<dbReference type="GO" id="GO:0003676">
    <property type="term" value="F:nucleic acid binding"/>
    <property type="evidence" value="ECO:0007669"/>
    <property type="project" value="InterPro"/>
</dbReference>
<dbReference type="GO" id="GO:0003678">
    <property type="term" value="F:DNA helicase activity"/>
    <property type="evidence" value="ECO:0007669"/>
    <property type="project" value="TreeGrafter"/>
</dbReference>
<dbReference type="PANTHER" id="PTHR11472:SF41">
    <property type="entry name" value="ATP-DEPENDENT DNA HELICASE DDX11-RELATED"/>
    <property type="match status" value="1"/>
</dbReference>
<accession>A0A183FBJ1</accession>
<dbReference type="Pfam" id="PF13307">
    <property type="entry name" value="Helicase_C_2"/>
    <property type="match status" value="1"/>
</dbReference>